<feature type="transmembrane region" description="Helical" evidence="5">
    <location>
        <begin position="34"/>
        <end position="62"/>
    </location>
</feature>
<feature type="domain" description="O-antigen ligase-related" evidence="6">
    <location>
        <begin position="201"/>
        <end position="328"/>
    </location>
</feature>
<keyword evidence="2 5" id="KW-0812">Transmembrane</keyword>
<dbReference type="STRING" id="1325564.NSJP_3803"/>
<dbReference type="InterPro" id="IPR007016">
    <property type="entry name" value="O-antigen_ligase-rel_domated"/>
</dbReference>
<protein>
    <recommendedName>
        <fullName evidence="6">O-antigen ligase-related domain-containing protein</fullName>
    </recommendedName>
</protein>
<dbReference type="PANTHER" id="PTHR37422:SF13">
    <property type="entry name" value="LIPOPOLYSACCHARIDE BIOSYNTHESIS PROTEIN PA4999-RELATED"/>
    <property type="match status" value="1"/>
</dbReference>
<keyword evidence="8" id="KW-1185">Reference proteome</keyword>
<feature type="transmembrane region" description="Helical" evidence="5">
    <location>
        <begin position="171"/>
        <end position="188"/>
    </location>
</feature>
<accession>A0A1W1IAE9</accession>
<feature type="transmembrane region" description="Helical" evidence="5">
    <location>
        <begin position="313"/>
        <end position="333"/>
    </location>
</feature>
<dbReference type="InterPro" id="IPR051533">
    <property type="entry name" value="WaaL-like"/>
</dbReference>
<dbReference type="Proteomes" id="UP000192042">
    <property type="component" value="Chromosome I"/>
</dbReference>
<proteinExistence type="predicted"/>
<feature type="transmembrane region" description="Helical" evidence="5">
    <location>
        <begin position="200"/>
        <end position="228"/>
    </location>
</feature>
<dbReference type="GO" id="GO:0016020">
    <property type="term" value="C:membrane"/>
    <property type="evidence" value="ECO:0007669"/>
    <property type="project" value="UniProtKB-SubCell"/>
</dbReference>
<feature type="transmembrane region" description="Helical" evidence="5">
    <location>
        <begin position="130"/>
        <end position="151"/>
    </location>
</feature>
<dbReference type="AlphaFoldDB" id="A0A1W1IAE9"/>
<evidence type="ECO:0000259" key="6">
    <source>
        <dbReference type="Pfam" id="PF04932"/>
    </source>
</evidence>
<dbReference type="PANTHER" id="PTHR37422">
    <property type="entry name" value="TEICHURONIC ACID BIOSYNTHESIS PROTEIN TUAE"/>
    <property type="match status" value="1"/>
</dbReference>
<dbReference type="KEGG" id="nja:NSJP_3803"/>
<dbReference type="EMBL" id="LT828648">
    <property type="protein sequence ID" value="SLM49970.1"/>
    <property type="molecule type" value="Genomic_DNA"/>
</dbReference>
<gene>
    <name evidence="7" type="ORF">NSJP_3803</name>
</gene>
<keyword evidence="4 5" id="KW-0472">Membrane</keyword>
<keyword evidence="3 5" id="KW-1133">Transmembrane helix</keyword>
<comment type="subcellular location">
    <subcellularLocation>
        <location evidence="1">Membrane</location>
        <topology evidence="1">Multi-pass membrane protein</topology>
    </subcellularLocation>
</comment>
<feature type="transmembrane region" description="Helical" evidence="5">
    <location>
        <begin position="74"/>
        <end position="95"/>
    </location>
</feature>
<feature type="transmembrane region" description="Helical" evidence="5">
    <location>
        <begin position="107"/>
        <end position="123"/>
    </location>
</feature>
<dbReference type="Pfam" id="PF04932">
    <property type="entry name" value="Wzy_C"/>
    <property type="match status" value="1"/>
</dbReference>
<dbReference type="RefSeq" id="WP_155970392.1">
    <property type="nucleotide sequence ID" value="NZ_LT828648.1"/>
</dbReference>
<evidence type="ECO:0000256" key="4">
    <source>
        <dbReference type="ARBA" id="ARBA00023136"/>
    </source>
</evidence>
<evidence type="ECO:0000313" key="8">
    <source>
        <dbReference type="Proteomes" id="UP000192042"/>
    </source>
</evidence>
<name>A0A1W1IAE9_9BACT</name>
<evidence type="ECO:0000256" key="3">
    <source>
        <dbReference type="ARBA" id="ARBA00022989"/>
    </source>
</evidence>
<feature type="transmembrane region" description="Helical" evidence="5">
    <location>
        <begin position="240"/>
        <end position="260"/>
    </location>
</feature>
<evidence type="ECO:0000256" key="5">
    <source>
        <dbReference type="SAM" id="Phobius"/>
    </source>
</evidence>
<sequence length="410" mass="44466">MTHSSTPFDEEGASAWNQPTPVPSILTEVGYYTYLFYTLLGAAFGLFVSNLGTGFLLLLLILCVFQLRFRFLTVIHLAAFPLSCAATYVLIQLVVHDEPLLGTVRSFILWGITLLVVQSLALKTNFLRRFAWAAFFIGIAFIPFIQIFALAGGYQRLGLDRAVGYANPNSMAEWYGFCAVYFSVLAFLTKRNLARLFSWLAASVCLYMVTLAVSRATLVAVVVAILIAGRHLLKHGLLPILMLACLTGIVVELGLFGEAVRSYGARGTEETGRLAVWPLVLESFVGSPLVGVGESHTGAMVDTGRYLTPHNCLLFLAQASGIIPLVLFSCYLLQAARVTFLEDLGSTPEGPFSQPLVIYTLLFVQSGDFDFMMPVATVALATPLAASLGQTDRAVLQAPRGRSLELQGAG</sequence>
<organism evidence="7 8">
    <name type="scientific">Nitrospira japonica</name>
    <dbReference type="NCBI Taxonomy" id="1325564"/>
    <lineage>
        <taxon>Bacteria</taxon>
        <taxon>Pseudomonadati</taxon>
        <taxon>Nitrospirota</taxon>
        <taxon>Nitrospiria</taxon>
        <taxon>Nitrospirales</taxon>
        <taxon>Nitrospiraceae</taxon>
        <taxon>Nitrospira</taxon>
    </lineage>
</organism>
<evidence type="ECO:0000256" key="2">
    <source>
        <dbReference type="ARBA" id="ARBA00022692"/>
    </source>
</evidence>
<evidence type="ECO:0000313" key="7">
    <source>
        <dbReference type="EMBL" id="SLM49970.1"/>
    </source>
</evidence>
<reference evidence="7 8" key="1">
    <citation type="submission" date="2017-03" db="EMBL/GenBank/DDBJ databases">
        <authorList>
            <person name="Afonso C.L."/>
            <person name="Miller P.J."/>
            <person name="Scott M.A."/>
            <person name="Spackman E."/>
            <person name="Goraichik I."/>
            <person name="Dimitrov K.M."/>
            <person name="Suarez D.L."/>
            <person name="Swayne D.E."/>
        </authorList>
    </citation>
    <scope>NUCLEOTIDE SEQUENCE [LARGE SCALE GENOMIC DNA]</scope>
    <source>
        <strain evidence="7">Genome sequencing of Nitrospira japonica strain NJ11</strain>
    </source>
</reference>
<evidence type="ECO:0000256" key="1">
    <source>
        <dbReference type="ARBA" id="ARBA00004141"/>
    </source>
</evidence>